<proteinExistence type="predicted"/>
<keyword evidence="2" id="KW-1185">Reference proteome</keyword>
<feature type="non-terminal residue" evidence="1">
    <location>
        <position position="1"/>
    </location>
</feature>
<evidence type="ECO:0000313" key="2">
    <source>
        <dbReference type="Proteomes" id="UP000281553"/>
    </source>
</evidence>
<dbReference type="InterPro" id="IPR036595">
    <property type="entry name" value="A-macroglobulin_rcpt-bd_sf"/>
</dbReference>
<reference evidence="1 2" key="1">
    <citation type="submission" date="2018-11" db="EMBL/GenBank/DDBJ databases">
        <authorList>
            <consortium name="Pathogen Informatics"/>
        </authorList>
    </citation>
    <scope>NUCLEOTIDE SEQUENCE [LARGE SCALE GENOMIC DNA]</scope>
</reference>
<dbReference type="Proteomes" id="UP000281553">
    <property type="component" value="Unassembled WGS sequence"/>
</dbReference>
<accession>A0A3P7RR33</accession>
<organism evidence="1 2">
    <name type="scientific">Dibothriocephalus latus</name>
    <name type="common">Fish tapeworm</name>
    <name type="synonym">Diphyllobothrium latum</name>
    <dbReference type="NCBI Taxonomy" id="60516"/>
    <lineage>
        <taxon>Eukaryota</taxon>
        <taxon>Metazoa</taxon>
        <taxon>Spiralia</taxon>
        <taxon>Lophotrochozoa</taxon>
        <taxon>Platyhelminthes</taxon>
        <taxon>Cestoda</taxon>
        <taxon>Eucestoda</taxon>
        <taxon>Diphyllobothriidea</taxon>
        <taxon>Diphyllobothriidae</taxon>
        <taxon>Dibothriocephalus</taxon>
    </lineage>
</organism>
<dbReference type="Gene3D" id="2.60.40.690">
    <property type="entry name" value="Alpha-macroglobulin, receptor-binding domain"/>
    <property type="match status" value="1"/>
</dbReference>
<protein>
    <submittedName>
        <fullName evidence="1">Uncharacterized protein</fullName>
    </submittedName>
</protein>
<dbReference type="EMBL" id="UYRU01116851">
    <property type="protein sequence ID" value="VDN45476.1"/>
    <property type="molecule type" value="Genomic_DNA"/>
</dbReference>
<gene>
    <name evidence="1" type="ORF">DILT_LOCUS19616</name>
</gene>
<evidence type="ECO:0000313" key="1">
    <source>
        <dbReference type="EMBL" id="VDN45476.1"/>
    </source>
</evidence>
<sequence>DSIRKCTQPRTTICVRLSEQAVNSKDPLPDDMIHLWFELPTGWKMNCADLEGPAKPPYPGLGSAECDAQQQTLSALFDKFTDYEAENLGGRDELKRCISRTLNQTIFVENLKTSLIRAQYYYAPEQKTEIPFLLDPCKRNWIS</sequence>
<dbReference type="GO" id="GO:0005576">
    <property type="term" value="C:extracellular region"/>
    <property type="evidence" value="ECO:0007669"/>
    <property type="project" value="InterPro"/>
</dbReference>
<name>A0A3P7RR33_DIBLA</name>
<dbReference type="AlphaFoldDB" id="A0A3P7RR33"/>